<dbReference type="HOGENOM" id="CLU_1504358_0_0_1"/>
<evidence type="ECO:0000313" key="3">
    <source>
        <dbReference type="EMBL" id="EGW30936.1"/>
    </source>
</evidence>
<protein>
    <recommendedName>
        <fullName evidence="5">Extracellular membrane protein CFEM domain-containing protein</fullName>
    </recommendedName>
</protein>
<dbReference type="RefSeq" id="XP_007376969.1">
    <property type="nucleotide sequence ID" value="XM_007376907.1"/>
</dbReference>
<feature type="region of interest" description="Disordered" evidence="1">
    <location>
        <begin position="132"/>
        <end position="157"/>
    </location>
</feature>
<dbReference type="KEGG" id="spaa:SPAPADRAFT_62848"/>
<proteinExistence type="predicted"/>
<name>G3ATH3_SPAPN</name>
<dbReference type="Proteomes" id="UP000000709">
    <property type="component" value="Unassembled WGS sequence"/>
</dbReference>
<sequence>MQFTTVILAALISLASATEISKLNVEHLAQITKKDACSGVCQDVGNELLQCFPDYPDYEITEVSKCVCGLDDSFFPKFTNCVQNCDQFQFGGLGQSQLDDPKDVKQTFCNLAGADSGDDSEEDSPAVTTYSNGNHTDSPTHFTNVSNNTQPATTTATKSKNGATALGASFAVLVGIALL</sequence>
<dbReference type="InParanoid" id="G3ATH3"/>
<dbReference type="GeneID" id="18874490"/>
<evidence type="ECO:0000256" key="1">
    <source>
        <dbReference type="SAM" id="MobiDB-lite"/>
    </source>
</evidence>
<evidence type="ECO:0000256" key="2">
    <source>
        <dbReference type="SAM" id="SignalP"/>
    </source>
</evidence>
<keyword evidence="2" id="KW-0732">Signal</keyword>
<evidence type="ECO:0000313" key="4">
    <source>
        <dbReference type="Proteomes" id="UP000000709"/>
    </source>
</evidence>
<feature type="signal peptide" evidence="2">
    <location>
        <begin position="1"/>
        <end position="17"/>
    </location>
</feature>
<dbReference type="EMBL" id="GL996504">
    <property type="protein sequence ID" value="EGW30936.1"/>
    <property type="molecule type" value="Genomic_DNA"/>
</dbReference>
<gene>
    <name evidence="3" type="ORF">SPAPADRAFT_62848</name>
</gene>
<keyword evidence="4" id="KW-1185">Reference proteome</keyword>
<accession>G3ATH3</accession>
<feature type="chain" id="PRO_5003442350" description="Extracellular membrane protein CFEM domain-containing protein" evidence="2">
    <location>
        <begin position="18"/>
        <end position="179"/>
    </location>
</feature>
<evidence type="ECO:0008006" key="5">
    <source>
        <dbReference type="Google" id="ProtNLM"/>
    </source>
</evidence>
<organism evidence="4">
    <name type="scientific">Spathaspora passalidarum (strain NRRL Y-27907 / 11-Y1)</name>
    <dbReference type="NCBI Taxonomy" id="619300"/>
    <lineage>
        <taxon>Eukaryota</taxon>
        <taxon>Fungi</taxon>
        <taxon>Dikarya</taxon>
        <taxon>Ascomycota</taxon>
        <taxon>Saccharomycotina</taxon>
        <taxon>Pichiomycetes</taxon>
        <taxon>Debaryomycetaceae</taxon>
        <taxon>Spathaspora</taxon>
    </lineage>
</organism>
<dbReference type="AlphaFoldDB" id="G3ATH3"/>
<reference evidence="3 4" key="1">
    <citation type="journal article" date="2011" name="Proc. Natl. Acad. Sci. U.S.A.">
        <title>Comparative genomics of xylose-fermenting fungi for enhanced biofuel production.</title>
        <authorList>
            <person name="Wohlbach D.J."/>
            <person name="Kuo A."/>
            <person name="Sato T.K."/>
            <person name="Potts K.M."/>
            <person name="Salamov A.A."/>
            <person name="LaButti K.M."/>
            <person name="Sun H."/>
            <person name="Clum A."/>
            <person name="Pangilinan J.L."/>
            <person name="Lindquist E.A."/>
            <person name="Lucas S."/>
            <person name="Lapidus A."/>
            <person name="Jin M."/>
            <person name="Gunawan C."/>
            <person name="Balan V."/>
            <person name="Dale B.E."/>
            <person name="Jeffries T.W."/>
            <person name="Zinkel R."/>
            <person name="Barry K.W."/>
            <person name="Grigoriev I.V."/>
            <person name="Gasch A.P."/>
        </authorList>
    </citation>
    <scope>NUCLEOTIDE SEQUENCE [LARGE SCALE GENOMIC DNA]</scope>
    <source>
        <strain evidence="4">NRRL Y-27907 / 11-Y1</strain>
    </source>
</reference>